<dbReference type="HOGENOM" id="CLU_2957380_0_0_4"/>
<evidence type="ECO:0000313" key="2">
    <source>
        <dbReference type="EMBL" id="ADC45171.1"/>
    </source>
</evidence>
<feature type="compositionally biased region" description="Polar residues" evidence="1">
    <location>
        <begin position="48"/>
        <end position="59"/>
    </location>
</feature>
<feature type="region of interest" description="Disordered" evidence="1">
    <location>
        <begin position="39"/>
        <end position="59"/>
    </location>
</feature>
<organism evidence="2 3">
    <name type="scientific">Cupriavidus metallidurans (strain ATCC 43123 / DSM 2839 / NBRC 102507 / CH34)</name>
    <name type="common">Ralstonia metallidurans</name>
    <dbReference type="NCBI Taxonomy" id="266264"/>
    <lineage>
        <taxon>Bacteria</taxon>
        <taxon>Pseudomonadati</taxon>
        <taxon>Pseudomonadota</taxon>
        <taxon>Betaproteobacteria</taxon>
        <taxon>Burkholderiales</taxon>
        <taxon>Burkholderiaceae</taxon>
        <taxon>Cupriavidus</taxon>
    </lineage>
</organism>
<dbReference type="STRING" id="266264.Rmet_6567"/>
<protein>
    <submittedName>
        <fullName evidence="2">Uncharacterized protein</fullName>
    </submittedName>
</protein>
<dbReference type="Proteomes" id="UP000002429">
    <property type="component" value="Chromosome"/>
</dbReference>
<evidence type="ECO:0000256" key="1">
    <source>
        <dbReference type="SAM" id="MobiDB-lite"/>
    </source>
</evidence>
<dbReference type="EMBL" id="CP000352">
    <property type="protein sequence ID" value="ADC45171.1"/>
    <property type="molecule type" value="Genomic_DNA"/>
</dbReference>
<keyword evidence="3" id="KW-1185">Reference proteome</keyword>
<dbReference type="AlphaFoldDB" id="D3DY01"/>
<accession>D3DY01</accession>
<sequence>MDVAHDASDHALRSRLNPHRGPVRTLLRVARRLFANRSGRSGARCARLSTTPTAMTGQR</sequence>
<name>D3DY01_CUPMC</name>
<feature type="region of interest" description="Disordered" evidence="1">
    <location>
        <begin position="1"/>
        <end position="20"/>
    </location>
</feature>
<dbReference type="KEGG" id="rme:Rmet_6567"/>
<evidence type="ECO:0000313" key="3">
    <source>
        <dbReference type="Proteomes" id="UP000002429"/>
    </source>
</evidence>
<reference evidence="3" key="1">
    <citation type="journal article" date="2010" name="PLoS ONE">
        <title>The complete genome sequence of Cupriavidus metallidurans strain CH34, a master survivalist in harsh and anthropogenic environments.</title>
        <authorList>
            <person name="Janssen P.J."/>
            <person name="Van Houdt R."/>
            <person name="Moors H."/>
            <person name="Monsieurs P."/>
            <person name="Morin N."/>
            <person name="Michaux A."/>
            <person name="Benotmane M.A."/>
            <person name="Leys N."/>
            <person name="Vallaeys T."/>
            <person name="Lapidus A."/>
            <person name="Monchy S."/>
            <person name="Medigue C."/>
            <person name="Taghavi S."/>
            <person name="McCorkle S."/>
            <person name="Dunn J."/>
            <person name="van der Lelie D."/>
            <person name="Mergeay M."/>
        </authorList>
    </citation>
    <scope>NUCLEOTIDE SEQUENCE [LARGE SCALE GENOMIC DNA]</scope>
    <source>
        <strain evidence="3">ATCC 43123 / DSM 2839 / NBRC 102507 / CH34</strain>
    </source>
</reference>
<gene>
    <name evidence="2" type="ordered locus">Rmet_6567</name>
</gene>
<feature type="compositionally biased region" description="Basic and acidic residues" evidence="1">
    <location>
        <begin position="1"/>
        <end position="12"/>
    </location>
</feature>
<proteinExistence type="predicted"/>